<evidence type="ECO:0000256" key="5">
    <source>
        <dbReference type="ARBA" id="ARBA00022989"/>
    </source>
</evidence>
<evidence type="ECO:0000256" key="6">
    <source>
        <dbReference type="ARBA" id="ARBA00023136"/>
    </source>
</evidence>
<evidence type="ECO:0000256" key="3">
    <source>
        <dbReference type="ARBA" id="ARBA00022679"/>
    </source>
</evidence>
<gene>
    <name evidence="8" type="ORF">ACFSXZ_32425</name>
</gene>
<keyword evidence="9" id="KW-1185">Reference proteome</keyword>
<feature type="transmembrane region" description="Helical" evidence="7">
    <location>
        <begin position="118"/>
        <end position="138"/>
    </location>
</feature>
<feature type="transmembrane region" description="Helical" evidence="7">
    <location>
        <begin position="86"/>
        <end position="106"/>
    </location>
</feature>
<evidence type="ECO:0000256" key="2">
    <source>
        <dbReference type="ARBA" id="ARBA00022475"/>
    </source>
</evidence>
<evidence type="ECO:0000256" key="7">
    <source>
        <dbReference type="SAM" id="Phobius"/>
    </source>
</evidence>
<keyword evidence="3" id="KW-0808">Transferase</keyword>
<keyword evidence="5 7" id="KW-1133">Transmembrane helix</keyword>
<dbReference type="InterPro" id="IPR000715">
    <property type="entry name" value="Glycosyl_transferase_4"/>
</dbReference>
<organism evidence="8 9">
    <name type="scientific">Amycolatopsis pigmentata</name>
    <dbReference type="NCBI Taxonomy" id="450801"/>
    <lineage>
        <taxon>Bacteria</taxon>
        <taxon>Bacillati</taxon>
        <taxon>Actinomycetota</taxon>
        <taxon>Actinomycetes</taxon>
        <taxon>Pseudonocardiales</taxon>
        <taxon>Pseudonocardiaceae</taxon>
        <taxon>Amycolatopsis</taxon>
    </lineage>
</organism>
<protein>
    <submittedName>
        <fullName evidence="8">Glycosyltransferase family 4 protein</fullName>
    </submittedName>
</protein>
<dbReference type="Proteomes" id="UP001597417">
    <property type="component" value="Unassembled WGS sequence"/>
</dbReference>
<proteinExistence type="predicted"/>
<evidence type="ECO:0000256" key="4">
    <source>
        <dbReference type="ARBA" id="ARBA00022692"/>
    </source>
</evidence>
<keyword evidence="2" id="KW-1003">Cell membrane</keyword>
<feature type="transmembrane region" description="Helical" evidence="7">
    <location>
        <begin position="14"/>
        <end position="32"/>
    </location>
</feature>
<keyword evidence="6 7" id="KW-0472">Membrane</keyword>
<dbReference type="CDD" id="cd06853">
    <property type="entry name" value="GT_WecA_like"/>
    <property type="match status" value="1"/>
</dbReference>
<feature type="transmembrane region" description="Helical" evidence="7">
    <location>
        <begin position="185"/>
        <end position="205"/>
    </location>
</feature>
<feature type="transmembrane region" description="Helical" evidence="7">
    <location>
        <begin position="276"/>
        <end position="302"/>
    </location>
</feature>
<keyword evidence="4 7" id="KW-0812">Transmembrane</keyword>
<dbReference type="PANTHER" id="PTHR22926">
    <property type="entry name" value="PHOSPHO-N-ACETYLMURAMOYL-PENTAPEPTIDE-TRANSFERASE"/>
    <property type="match status" value="1"/>
</dbReference>
<accession>A0ABW5G179</accession>
<evidence type="ECO:0000256" key="1">
    <source>
        <dbReference type="ARBA" id="ARBA00004651"/>
    </source>
</evidence>
<feature type="transmembrane region" description="Helical" evidence="7">
    <location>
        <begin position="248"/>
        <end position="264"/>
    </location>
</feature>
<dbReference type="Pfam" id="PF00953">
    <property type="entry name" value="Glycos_transf_4"/>
    <property type="match status" value="1"/>
</dbReference>
<evidence type="ECO:0000313" key="8">
    <source>
        <dbReference type="EMBL" id="MFD2421044.1"/>
    </source>
</evidence>
<sequence length="402" mass="42160">MTPIVTAGLPIREYILVGLISGALTYLLTGLVRQFAIRAGAIATPRARDVHVLPIPRMGGIAMYLGVVGGMAMAHQLPVLRRAFEFSFDPVGVIIGGGVIVLIGALDDRFEIDAWTKLAGQVLCAGILVIFGVQWNAFWVPWGGNGNNSLGSLVVLGNNQGGLLMVLLVVVLVNAMNFVDGLDGLAAGLGFIAAAATCTFSIGLLDSAGGDVGTYPPALIAATLAGACLGFLPHNFQPARIFMGDSGSMMIGLMLAGATTSASGKINYTRFGGSDLIALLAPLFVVIAVLFLPMLDLVMAVIRRTRRGESPFAADKMHLHHRLLEIGHSQRRAVLLIYLWAGLLGFGAVSLTLFNKAGVFWIAGAGLVLAAIVSLIPRLKRAQSARAYPVAAAPEDTHDSAR</sequence>
<name>A0ABW5G179_9PSEU</name>
<comment type="caution">
    <text evidence="8">The sequence shown here is derived from an EMBL/GenBank/DDBJ whole genome shotgun (WGS) entry which is preliminary data.</text>
</comment>
<feature type="transmembrane region" description="Helical" evidence="7">
    <location>
        <begin position="52"/>
        <end position="74"/>
    </location>
</feature>
<reference evidence="9" key="1">
    <citation type="journal article" date="2019" name="Int. J. Syst. Evol. Microbiol.">
        <title>The Global Catalogue of Microorganisms (GCM) 10K type strain sequencing project: providing services to taxonomists for standard genome sequencing and annotation.</title>
        <authorList>
            <consortium name="The Broad Institute Genomics Platform"/>
            <consortium name="The Broad Institute Genome Sequencing Center for Infectious Disease"/>
            <person name="Wu L."/>
            <person name="Ma J."/>
        </authorList>
    </citation>
    <scope>NUCLEOTIDE SEQUENCE [LARGE SCALE GENOMIC DNA]</scope>
    <source>
        <strain evidence="9">CGMCC 4.7645</strain>
    </source>
</reference>
<feature type="transmembrane region" description="Helical" evidence="7">
    <location>
        <begin position="217"/>
        <end position="236"/>
    </location>
</feature>
<feature type="transmembrane region" description="Helical" evidence="7">
    <location>
        <begin position="333"/>
        <end position="353"/>
    </location>
</feature>
<dbReference type="EMBL" id="JBHUKR010000021">
    <property type="protein sequence ID" value="MFD2421044.1"/>
    <property type="molecule type" value="Genomic_DNA"/>
</dbReference>
<evidence type="ECO:0000313" key="9">
    <source>
        <dbReference type="Proteomes" id="UP001597417"/>
    </source>
</evidence>
<feature type="transmembrane region" description="Helical" evidence="7">
    <location>
        <begin position="359"/>
        <end position="376"/>
    </location>
</feature>
<dbReference type="PANTHER" id="PTHR22926:SF3">
    <property type="entry name" value="UNDECAPRENYL-PHOSPHATE ALPHA-N-ACETYLGLUCOSAMINYL 1-PHOSPHATE TRANSFERASE"/>
    <property type="match status" value="1"/>
</dbReference>
<comment type="subcellular location">
    <subcellularLocation>
        <location evidence="1">Cell membrane</location>
        <topology evidence="1">Multi-pass membrane protein</topology>
    </subcellularLocation>
</comment>
<feature type="transmembrane region" description="Helical" evidence="7">
    <location>
        <begin position="150"/>
        <end position="173"/>
    </location>
</feature>
<dbReference type="RefSeq" id="WP_378269418.1">
    <property type="nucleotide sequence ID" value="NZ_JBHUKR010000021.1"/>
</dbReference>